<feature type="compositionally biased region" description="Basic and acidic residues" evidence="5">
    <location>
        <begin position="35"/>
        <end position="48"/>
    </location>
</feature>
<dbReference type="SUPFAM" id="SSF90229">
    <property type="entry name" value="CCCH zinc finger"/>
    <property type="match status" value="1"/>
</dbReference>
<keyword evidence="2 4" id="KW-0863">Zinc-finger</keyword>
<dbReference type="PANTHER" id="PTHR12930:SF0">
    <property type="entry name" value="RING FINGER PROTEIN 113B"/>
    <property type="match status" value="1"/>
</dbReference>
<proteinExistence type="predicted"/>
<organism evidence="8 9">
    <name type="scientific">Amphibalanus amphitrite</name>
    <name type="common">Striped barnacle</name>
    <name type="synonym">Balanus amphitrite</name>
    <dbReference type="NCBI Taxonomy" id="1232801"/>
    <lineage>
        <taxon>Eukaryota</taxon>
        <taxon>Metazoa</taxon>
        <taxon>Ecdysozoa</taxon>
        <taxon>Arthropoda</taxon>
        <taxon>Crustacea</taxon>
        <taxon>Multicrustacea</taxon>
        <taxon>Cirripedia</taxon>
        <taxon>Thoracica</taxon>
        <taxon>Thoracicalcarea</taxon>
        <taxon>Balanomorpha</taxon>
        <taxon>Balanoidea</taxon>
        <taxon>Balanidae</taxon>
        <taxon>Amphibalaninae</taxon>
        <taxon>Amphibalanus</taxon>
    </lineage>
</organism>
<keyword evidence="3 4" id="KW-0862">Zinc</keyword>
<dbReference type="InterPro" id="IPR001841">
    <property type="entry name" value="Znf_RING"/>
</dbReference>
<dbReference type="SMART" id="SM00356">
    <property type="entry name" value="ZnF_C3H1"/>
    <property type="match status" value="1"/>
</dbReference>
<dbReference type="SMART" id="SM00184">
    <property type="entry name" value="RING"/>
    <property type="match status" value="1"/>
</dbReference>
<feature type="region of interest" description="Disordered" evidence="5">
    <location>
        <begin position="1"/>
        <end position="107"/>
    </location>
</feature>
<dbReference type="PROSITE" id="PS00518">
    <property type="entry name" value="ZF_RING_1"/>
    <property type="match status" value="1"/>
</dbReference>
<dbReference type="InterPro" id="IPR000571">
    <property type="entry name" value="Znf_CCCH"/>
</dbReference>
<dbReference type="InterPro" id="IPR013083">
    <property type="entry name" value="Znf_RING/FYVE/PHD"/>
</dbReference>
<dbReference type="PANTHER" id="PTHR12930">
    <property type="entry name" value="ZINC FINGER PROTEIN 183"/>
    <property type="match status" value="1"/>
</dbReference>
<feature type="domain" description="RING-type" evidence="6">
    <location>
        <begin position="246"/>
        <end position="283"/>
    </location>
</feature>
<feature type="region of interest" description="Disordered" evidence="5">
    <location>
        <begin position="150"/>
        <end position="169"/>
    </location>
</feature>
<dbReference type="GO" id="GO:0005684">
    <property type="term" value="C:U2-type spliceosomal complex"/>
    <property type="evidence" value="ECO:0007669"/>
    <property type="project" value="TreeGrafter"/>
</dbReference>
<protein>
    <submittedName>
        <fullName evidence="8">RING finger protein 113A</fullName>
    </submittedName>
</protein>
<accession>A0A6A4V6U6</accession>
<evidence type="ECO:0000256" key="4">
    <source>
        <dbReference type="PROSITE-ProRule" id="PRU00723"/>
    </source>
</evidence>
<evidence type="ECO:0000256" key="3">
    <source>
        <dbReference type="ARBA" id="ARBA00022833"/>
    </source>
</evidence>
<dbReference type="PROSITE" id="PS50103">
    <property type="entry name" value="ZF_C3H1"/>
    <property type="match status" value="1"/>
</dbReference>
<dbReference type="InterPro" id="IPR017907">
    <property type="entry name" value="Znf_RING_CS"/>
</dbReference>
<dbReference type="CDD" id="cd16539">
    <property type="entry name" value="RING-HC_RNF113A_B"/>
    <property type="match status" value="1"/>
</dbReference>
<reference evidence="8 9" key="1">
    <citation type="submission" date="2019-07" db="EMBL/GenBank/DDBJ databases">
        <title>Draft genome assembly of a fouling barnacle, Amphibalanus amphitrite (Darwin, 1854): The first reference genome for Thecostraca.</title>
        <authorList>
            <person name="Kim W."/>
        </authorList>
    </citation>
    <scope>NUCLEOTIDE SEQUENCE [LARGE SCALE GENOMIC DNA]</scope>
    <source>
        <strain evidence="8">SNU_AA5</strain>
        <tissue evidence="8">Soma without cirri and trophi</tissue>
    </source>
</reference>
<dbReference type="Pfam" id="PF00642">
    <property type="entry name" value="zf-CCCH"/>
    <property type="match status" value="1"/>
</dbReference>
<dbReference type="InterPro" id="IPR036855">
    <property type="entry name" value="Znf_CCCH_sf"/>
</dbReference>
<dbReference type="Pfam" id="PF13923">
    <property type="entry name" value="zf-C3HC4_2"/>
    <property type="match status" value="1"/>
</dbReference>
<evidence type="ECO:0000256" key="1">
    <source>
        <dbReference type="ARBA" id="ARBA00022723"/>
    </source>
</evidence>
<sequence length="320" mass="35908">MADPVPKPCTFSFKKGKQKFKARKRQASGSESSDDDTRVIKVEKKADAKNPMIQTSKTVKSAKVSKRTSDNESSDDDSHIGVSYRSKRTAAREGPNDMGATATVEIDTERDRDDQAIFERAMAVNKELEGKADDKVYRGQANYAQYISKRDTPQGNASSGGVRHGPIRAPSNIRSTVRWDYAPDICKDFKETGFCGFGDSCIFMHDRTDYKFGWQLEREMDNQTYGACDNENYEISDDEDHLPFRCFICRESFKDPIVTKCKHYFCEGCALKEYKKSKRCFVCGVQTHGVFNVAKELLDKLKGAGGGGVKDSDDDDDDDT</sequence>
<gene>
    <name evidence="8" type="primary">RNF113A</name>
    <name evidence="8" type="ORF">FJT64_012353</name>
</gene>
<feature type="domain" description="C3H1-type" evidence="7">
    <location>
        <begin position="180"/>
        <end position="208"/>
    </location>
</feature>
<dbReference type="AlphaFoldDB" id="A0A6A4V6U6"/>
<name>A0A6A4V6U6_AMPAM</name>
<keyword evidence="1 4" id="KW-0479">Metal-binding</keyword>
<dbReference type="GO" id="GO:0008270">
    <property type="term" value="F:zinc ion binding"/>
    <property type="evidence" value="ECO:0007669"/>
    <property type="project" value="UniProtKB-KW"/>
</dbReference>
<evidence type="ECO:0000313" key="9">
    <source>
        <dbReference type="Proteomes" id="UP000440578"/>
    </source>
</evidence>
<feature type="zinc finger region" description="C3H1-type" evidence="4">
    <location>
        <begin position="180"/>
        <end position="208"/>
    </location>
</feature>
<dbReference type="OrthoDB" id="25761at2759"/>
<evidence type="ECO:0000259" key="7">
    <source>
        <dbReference type="PROSITE" id="PS50103"/>
    </source>
</evidence>
<evidence type="ECO:0000259" key="6">
    <source>
        <dbReference type="PROSITE" id="PS50089"/>
    </source>
</evidence>
<comment type="caution">
    <text evidence="8">The sequence shown here is derived from an EMBL/GenBank/DDBJ whole genome shotgun (WGS) entry which is preliminary data.</text>
</comment>
<evidence type="ECO:0000256" key="2">
    <source>
        <dbReference type="ARBA" id="ARBA00022771"/>
    </source>
</evidence>
<dbReference type="PROSITE" id="PS50089">
    <property type="entry name" value="ZF_RING_2"/>
    <property type="match status" value="1"/>
</dbReference>
<dbReference type="Proteomes" id="UP000440578">
    <property type="component" value="Unassembled WGS sequence"/>
</dbReference>
<evidence type="ECO:0000313" key="8">
    <source>
        <dbReference type="EMBL" id="KAF0289425.1"/>
    </source>
</evidence>
<dbReference type="Gene3D" id="3.30.40.10">
    <property type="entry name" value="Zinc/RING finger domain, C3HC4 (zinc finger)"/>
    <property type="match status" value="1"/>
</dbReference>
<dbReference type="GO" id="GO:0034247">
    <property type="term" value="P:snoRNA splicing"/>
    <property type="evidence" value="ECO:0007669"/>
    <property type="project" value="TreeGrafter"/>
</dbReference>
<dbReference type="FunFam" id="3.30.40.10:FF:000045">
    <property type="entry name" value="RING finger protein 113A"/>
    <property type="match status" value="1"/>
</dbReference>
<dbReference type="EMBL" id="VIIS01002032">
    <property type="protein sequence ID" value="KAF0289425.1"/>
    <property type="molecule type" value="Genomic_DNA"/>
</dbReference>
<dbReference type="SUPFAM" id="SSF57850">
    <property type="entry name" value="RING/U-box"/>
    <property type="match status" value="1"/>
</dbReference>
<keyword evidence="9" id="KW-1185">Reference proteome</keyword>
<evidence type="ECO:0000256" key="5">
    <source>
        <dbReference type="SAM" id="MobiDB-lite"/>
    </source>
</evidence>
<dbReference type="InterPro" id="IPR039971">
    <property type="entry name" value="CWC24-like"/>
</dbReference>
<feature type="compositionally biased region" description="Basic residues" evidence="5">
    <location>
        <begin position="14"/>
        <end position="26"/>
    </location>
</feature>